<evidence type="ECO:0000256" key="5">
    <source>
        <dbReference type="ARBA" id="ARBA00022475"/>
    </source>
</evidence>
<dbReference type="Pfam" id="PF03824">
    <property type="entry name" value="NicO"/>
    <property type="match status" value="1"/>
</dbReference>
<dbReference type="STRING" id="1356854.N007_17470"/>
<keyword evidence="15" id="KW-1185">Reference proteome</keyword>
<name>T0BKD3_ALIAG</name>
<dbReference type="GO" id="GO:0032025">
    <property type="term" value="P:response to cobalt ion"/>
    <property type="evidence" value="ECO:0007669"/>
    <property type="project" value="TreeGrafter"/>
</dbReference>
<evidence type="ECO:0000256" key="7">
    <source>
        <dbReference type="ARBA" id="ARBA00022692"/>
    </source>
</evidence>
<feature type="transmembrane region" description="Helical" evidence="13">
    <location>
        <begin position="75"/>
        <end position="93"/>
    </location>
</feature>
<dbReference type="eggNOG" id="COG2215">
    <property type="taxonomic scope" value="Bacteria"/>
</dbReference>
<sequence>MQLIYAIPAAMGLGALHSLEPGHGKGILSAYLISNRGKTKDALILGVISAASHTLSILLLAFVTTLSVNKLVPEQLLFLIELCSGTVVTAMGLRMLYSQFRPQVVVVRKLGEIEGHGDHHHHHHHHHHHFHQLEHMESETPNSFRRLCIVGFFTGLIPCPSALAILLASIGIHQFQIGVGLVVAFSVGMALTMCTIGMLVVHTGEAVSRLDHWRIADRFTRISAVLVCLLGCFVVYGAVRHIL</sequence>
<dbReference type="GO" id="GO:0005886">
    <property type="term" value="C:plasma membrane"/>
    <property type="evidence" value="ECO:0007669"/>
    <property type="project" value="UniProtKB-SubCell"/>
</dbReference>
<gene>
    <name evidence="14" type="ORF">K1I37_14145</name>
</gene>
<keyword evidence="5" id="KW-1003">Cell membrane</keyword>
<comment type="subcellular location">
    <subcellularLocation>
        <location evidence="2 13">Cell membrane</location>
        <topology evidence="2 13">Multi-pass membrane protein</topology>
    </subcellularLocation>
</comment>
<feature type="transmembrane region" description="Helical" evidence="13">
    <location>
        <begin position="42"/>
        <end position="63"/>
    </location>
</feature>
<accession>A0A9E6ZIJ4</accession>
<evidence type="ECO:0000256" key="3">
    <source>
        <dbReference type="ARBA" id="ARBA00022426"/>
    </source>
</evidence>
<keyword evidence="4 13" id="KW-0813">Transport</keyword>
<dbReference type="EMBL" id="CP080467">
    <property type="protein sequence ID" value="UNO47821.1"/>
    <property type="molecule type" value="Genomic_DNA"/>
</dbReference>
<evidence type="ECO:0000256" key="2">
    <source>
        <dbReference type="ARBA" id="ARBA00004651"/>
    </source>
</evidence>
<dbReference type="GO" id="GO:0010045">
    <property type="term" value="P:response to nickel cation"/>
    <property type="evidence" value="ECO:0007669"/>
    <property type="project" value="TreeGrafter"/>
</dbReference>
<dbReference type="PANTHER" id="PTHR40659">
    <property type="entry name" value="NICKEL/COBALT EFFLUX SYSTEM RCNA"/>
    <property type="match status" value="1"/>
</dbReference>
<accession>T0BKD3</accession>
<dbReference type="GO" id="GO:0046583">
    <property type="term" value="F:monoatomic cation efflux transmembrane transporter activity"/>
    <property type="evidence" value="ECO:0007669"/>
    <property type="project" value="TreeGrafter"/>
</dbReference>
<dbReference type="GO" id="GO:0015099">
    <property type="term" value="F:nickel cation transmembrane transporter activity"/>
    <property type="evidence" value="ECO:0007669"/>
    <property type="project" value="UniProtKB-UniRule"/>
</dbReference>
<keyword evidence="3" id="KW-0171">Cobalt transport</keyword>
<evidence type="ECO:0000256" key="12">
    <source>
        <dbReference type="ARBA" id="ARBA00023285"/>
    </source>
</evidence>
<dbReference type="PANTHER" id="PTHR40659:SF1">
    <property type="entry name" value="NICKEL_COBALT EFFLUX SYSTEM RCNA"/>
    <property type="match status" value="1"/>
</dbReference>
<keyword evidence="8 13" id="KW-1133">Transmembrane helix</keyword>
<comment type="function">
    <text evidence="1">Efflux system for nickel and cobalt.</text>
</comment>
<evidence type="ECO:0000256" key="10">
    <source>
        <dbReference type="ARBA" id="ARBA00023112"/>
    </source>
</evidence>
<evidence type="ECO:0000256" key="11">
    <source>
        <dbReference type="ARBA" id="ARBA00023136"/>
    </source>
</evidence>
<feature type="transmembrane region" description="Helical" evidence="13">
    <location>
        <begin position="222"/>
        <end position="239"/>
    </location>
</feature>
<keyword evidence="7 13" id="KW-0812">Transmembrane</keyword>
<keyword evidence="11 13" id="KW-0472">Membrane</keyword>
<keyword evidence="12" id="KW-0170">Cobalt</keyword>
<dbReference type="RefSeq" id="WP_021298632.1">
    <property type="nucleotide sequence ID" value="NZ_AURB01000200.1"/>
</dbReference>
<dbReference type="OrthoDB" id="271709at2"/>
<evidence type="ECO:0000256" key="4">
    <source>
        <dbReference type="ARBA" id="ARBA00022448"/>
    </source>
</evidence>
<evidence type="ECO:0000256" key="6">
    <source>
        <dbReference type="ARBA" id="ARBA00022596"/>
    </source>
</evidence>
<dbReference type="InterPro" id="IPR051224">
    <property type="entry name" value="NiCoT_RcnA"/>
</dbReference>
<dbReference type="AlphaFoldDB" id="T0BKD3"/>
<dbReference type="InterPro" id="IPR011541">
    <property type="entry name" value="Ni/Co_transpt_high_affinity"/>
</dbReference>
<organism evidence="14 15">
    <name type="scientific">Alicyclobacillus acidoterrestris (strain ATCC 49025 / DSM 3922 / CIP 106132 / NCIMB 13137 / GD3B)</name>
    <dbReference type="NCBI Taxonomy" id="1356854"/>
    <lineage>
        <taxon>Bacteria</taxon>
        <taxon>Bacillati</taxon>
        <taxon>Bacillota</taxon>
        <taxon>Bacilli</taxon>
        <taxon>Bacillales</taxon>
        <taxon>Alicyclobacillaceae</taxon>
        <taxon>Alicyclobacillus</taxon>
    </lineage>
</organism>
<evidence type="ECO:0000256" key="9">
    <source>
        <dbReference type="ARBA" id="ARBA00023065"/>
    </source>
</evidence>
<evidence type="ECO:0000256" key="13">
    <source>
        <dbReference type="RuleBase" id="RU362101"/>
    </source>
</evidence>
<reference evidence="15" key="1">
    <citation type="journal article" date="2022" name="G3 (Bethesda)">
        <title>Unveiling the complete genome sequence of Alicyclobacillus acidoterrestris DSM 3922T, a taint-producing strain.</title>
        <authorList>
            <person name="Leonardo I.C."/>
            <person name="Barreto Crespo M.T."/>
            <person name="Gaspar F.B."/>
        </authorList>
    </citation>
    <scope>NUCLEOTIDE SEQUENCE [LARGE SCALE GENOMIC DNA]</scope>
    <source>
        <strain evidence="15">DSM 3922</strain>
    </source>
</reference>
<evidence type="ECO:0000256" key="8">
    <source>
        <dbReference type="ARBA" id="ARBA00022989"/>
    </source>
</evidence>
<proteinExistence type="inferred from homology"/>
<evidence type="ECO:0000256" key="1">
    <source>
        <dbReference type="ARBA" id="ARBA00002510"/>
    </source>
</evidence>
<keyword evidence="9" id="KW-0406">Ion transport</keyword>
<keyword evidence="6" id="KW-0533">Nickel</keyword>
<evidence type="ECO:0000313" key="15">
    <source>
        <dbReference type="Proteomes" id="UP000829401"/>
    </source>
</evidence>
<protein>
    <recommendedName>
        <fullName evidence="13">Nickel/cobalt efflux system</fullName>
    </recommendedName>
</protein>
<keyword evidence="10" id="KW-0921">Nickel transport</keyword>
<comment type="similarity">
    <text evidence="13">Belongs to the NiCoT transporter (TC 2.A.52) family.</text>
</comment>
<dbReference type="Proteomes" id="UP000829401">
    <property type="component" value="Chromosome"/>
</dbReference>
<evidence type="ECO:0000313" key="14">
    <source>
        <dbReference type="EMBL" id="UNO47821.1"/>
    </source>
</evidence>
<dbReference type="GO" id="GO:0006824">
    <property type="term" value="P:cobalt ion transport"/>
    <property type="evidence" value="ECO:0007669"/>
    <property type="project" value="UniProtKB-KW"/>
</dbReference>
<feature type="transmembrane region" description="Helical" evidence="13">
    <location>
        <begin position="177"/>
        <end position="201"/>
    </location>
</feature>
<dbReference type="KEGG" id="aaco:K1I37_14145"/>
<feature type="transmembrane region" description="Helical" evidence="13">
    <location>
        <begin position="147"/>
        <end position="171"/>
    </location>
</feature>